<comment type="similarity">
    <text evidence="3">Belongs to the CCR4/nocturin family.</text>
</comment>
<dbReference type="CDD" id="cd09096">
    <property type="entry name" value="Deadenylase_nocturnin"/>
    <property type="match status" value="1"/>
</dbReference>
<dbReference type="InterPro" id="IPR050410">
    <property type="entry name" value="CCR4/nocturin_mRNA_transcr"/>
</dbReference>
<dbReference type="InterPro" id="IPR034965">
    <property type="entry name" value="Deadenylase_nocturnin"/>
</dbReference>
<evidence type="ECO:0000256" key="4">
    <source>
        <dbReference type="ARBA" id="ARBA00022490"/>
    </source>
</evidence>
<evidence type="ECO:0000256" key="5">
    <source>
        <dbReference type="ARBA" id="ARBA00022723"/>
    </source>
</evidence>
<evidence type="ECO:0000256" key="6">
    <source>
        <dbReference type="ARBA" id="ARBA00022801"/>
    </source>
</evidence>
<evidence type="ECO:0000256" key="3">
    <source>
        <dbReference type="ARBA" id="ARBA00010774"/>
    </source>
</evidence>
<evidence type="ECO:0000256" key="2">
    <source>
        <dbReference type="ARBA" id="ARBA00004496"/>
    </source>
</evidence>
<proteinExistence type="inferred from homology"/>
<dbReference type="InterPro" id="IPR005135">
    <property type="entry name" value="Endo/exonuclease/phosphatase"/>
</dbReference>
<evidence type="ECO:0000256" key="10">
    <source>
        <dbReference type="SAM" id="MobiDB-lite"/>
    </source>
</evidence>
<dbReference type="PANTHER" id="PTHR12121:SF45">
    <property type="entry name" value="NOCTURNIN"/>
    <property type="match status" value="1"/>
</dbReference>
<dbReference type="SUPFAM" id="SSF56219">
    <property type="entry name" value="DNase I-like"/>
    <property type="match status" value="1"/>
</dbReference>
<dbReference type="Proteomes" id="UP001378592">
    <property type="component" value="Unassembled WGS sequence"/>
</dbReference>
<dbReference type="GO" id="GO:0004535">
    <property type="term" value="F:poly(A)-specific ribonuclease activity"/>
    <property type="evidence" value="ECO:0007669"/>
    <property type="project" value="InterPro"/>
</dbReference>
<feature type="domain" description="Endonuclease/exonuclease/phosphatase" evidence="11">
    <location>
        <begin position="172"/>
        <end position="455"/>
    </location>
</feature>
<reference evidence="12 13" key="1">
    <citation type="submission" date="2024-03" db="EMBL/GenBank/DDBJ databases">
        <title>The genome assembly and annotation of the cricket Gryllus longicercus Weissman &amp; Gray.</title>
        <authorList>
            <person name="Szrajer S."/>
            <person name="Gray D."/>
            <person name="Ylla G."/>
        </authorList>
    </citation>
    <scope>NUCLEOTIDE SEQUENCE [LARGE SCALE GENOMIC DNA]</scope>
    <source>
        <strain evidence="12">DAG 2021-001</strain>
        <tissue evidence="12">Whole body minus gut</tissue>
    </source>
</reference>
<protein>
    <recommendedName>
        <fullName evidence="9">Nocturnin</fullName>
    </recommendedName>
</protein>
<gene>
    <name evidence="12" type="ORF">R5R35_002043</name>
</gene>
<comment type="cofactor">
    <cofactor evidence="1">
        <name>Mg(2+)</name>
        <dbReference type="ChEBI" id="CHEBI:18420"/>
    </cofactor>
</comment>
<sequence>MKAVQKLQLHHLVVLASYQKVSQRFSYWSFTNTVDYPLITRKYYTKTVSSCFVAVYWEQLLSACCYTFGIRKTGWTLFENSPAFHFSWMGSFTSAPKILNDDSQDNDVRVPARQSREEVLARCCKELAERRPPLVRRAFRHAPASAPAPAPDDARDQENEDGPSGPFHLRILQWNVLSQTLGKSNDNFVCCPDEALEWSARRYQIIQEIVQYSPDVICLQEVDHFNFLQAILGSLGYSGTFFPKPDSPCLYIQGNNGPDGCAIFFNDSKFELLKTESRILEVWRVQSNQVALLCILKVQETGQEVCIATTHLKARSGALLSTLRNEQGKDLLEFVNGHAEGRPVILSGDFNAEPIEPVYMTLLSNQKLHLASAYTALVKDNTSEINQENINVHNSIKCEPPYTTWKIREEGEICHTIDYIFYSRKAFSVESLLEFPTGEEIGKNRVPSMCYPSDHFSLCCDFKFMDNSRTRS</sequence>
<dbReference type="Gene3D" id="3.60.10.10">
    <property type="entry name" value="Endonuclease/exonuclease/phosphatase"/>
    <property type="match status" value="1"/>
</dbReference>
<dbReference type="InterPro" id="IPR036691">
    <property type="entry name" value="Endo/exonu/phosph_ase_sf"/>
</dbReference>
<evidence type="ECO:0000256" key="7">
    <source>
        <dbReference type="ARBA" id="ARBA00022842"/>
    </source>
</evidence>
<keyword evidence="5" id="KW-0479">Metal-binding</keyword>
<dbReference type="Pfam" id="PF03372">
    <property type="entry name" value="Exo_endo_phos"/>
    <property type="match status" value="1"/>
</dbReference>
<dbReference type="PANTHER" id="PTHR12121">
    <property type="entry name" value="CARBON CATABOLITE REPRESSOR PROTEIN 4"/>
    <property type="match status" value="1"/>
</dbReference>
<evidence type="ECO:0000313" key="13">
    <source>
        <dbReference type="Proteomes" id="UP001378592"/>
    </source>
</evidence>
<organism evidence="12 13">
    <name type="scientific">Gryllus longicercus</name>
    <dbReference type="NCBI Taxonomy" id="2509291"/>
    <lineage>
        <taxon>Eukaryota</taxon>
        <taxon>Metazoa</taxon>
        <taxon>Ecdysozoa</taxon>
        <taxon>Arthropoda</taxon>
        <taxon>Hexapoda</taxon>
        <taxon>Insecta</taxon>
        <taxon>Pterygota</taxon>
        <taxon>Neoptera</taxon>
        <taxon>Polyneoptera</taxon>
        <taxon>Orthoptera</taxon>
        <taxon>Ensifera</taxon>
        <taxon>Gryllidea</taxon>
        <taxon>Grylloidea</taxon>
        <taxon>Gryllidae</taxon>
        <taxon>Gryllinae</taxon>
        <taxon>Gryllus</taxon>
    </lineage>
</organism>
<comment type="subcellular location">
    <subcellularLocation>
        <location evidence="2">Cytoplasm</location>
    </subcellularLocation>
</comment>
<evidence type="ECO:0000256" key="8">
    <source>
        <dbReference type="ARBA" id="ARBA00023108"/>
    </source>
</evidence>
<dbReference type="GO" id="GO:0006139">
    <property type="term" value="P:nucleobase-containing compound metabolic process"/>
    <property type="evidence" value="ECO:0007669"/>
    <property type="project" value="UniProtKB-ARBA"/>
</dbReference>
<evidence type="ECO:0000256" key="9">
    <source>
        <dbReference type="ARBA" id="ARBA00023807"/>
    </source>
</evidence>
<keyword evidence="13" id="KW-1185">Reference proteome</keyword>
<comment type="caution">
    <text evidence="12">The sequence shown here is derived from an EMBL/GenBank/DDBJ whole genome shotgun (WGS) entry which is preliminary data.</text>
</comment>
<keyword evidence="7" id="KW-0460">Magnesium</keyword>
<dbReference type="GO" id="GO:0046872">
    <property type="term" value="F:metal ion binding"/>
    <property type="evidence" value="ECO:0007669"/>
    <property type="project" value="UniProtKB-KW"/>
</dbReference>
<dbReference type="GO" id="GO:0005737">
    <property type="term" value="C:cytoplasm"/>
    <property type="evidence" value="ECO:0007669"/>
    <property type="project" value="UniProtKB-SubCell"/>
</dbReference>
<keyword evidence="4" id="KW-0963">Cytoplasm</keyword>
<name>A0AAN9VHW1_9ORTH</name>
<feature type="region of interest" description="Disordered" evidence="10">
    <location>
        <begin position="142"/>
        <end position="162"/>
    </location>
</feature>
<dbReference type="AlphaFoldDB" id="A0AAN9VHW1"/>
<evidence type="ECO:0000313" key="12">
    <source>
        <dbReference type="EMBL" id="KAK7791673.1"/>
    </source>
</evidence>
<dbReference type="GO" id="GO:0007623">
    <property type="term" value="P:circadian rhythm"/>
    <property type="evidence" value="ECO:0007669"/>
    <property type="project" value="InterPro"/>
</dbReference>
<dbReference type="EMBL" id="JAZDUA010000512">
    <property type="protein sequence ID" value="KAK7791673.1"/>
    <property type="molecule type" value="Genomic_DNA"/>
</dbReference>
<accession>A0AAN9VHW1</accession>
<evidence type="ECO:0000259" key="11">
    <source>
        <dbReference type="Pfam" id="PF03372"/>
    </source>
</evidence>
<evidence type="ECO:0000256" key="1">
    <source>
        <dbReference type="ARBA" id="ARBA00001946"/>
    </source>
</evidence>
<keyword evidence="8" id="KW-0090">Biological rhythms</keyword>
<dbReference type="FunFam" id="3.60.10.10:FF:000012">
    <property type="entry name" value="nocturnin isoform X2"/>
    <property type="match status" value="1"/>
</dbReference>
<keyword evidence="6" id="KW-0378">Hydrolase</keyword>